<dbReference type="GO" id="GO:0016020">
    <property type="term" value="C:membrane"/>
    <property type="evidence" value="ECO:0007669"/>
    <property type="project" value="InterPro"/>
</dbReference>
<dbReference type="CDD" id="cd01949">
    <property type="entry name" value="GGDEF"/>
    <property type="match status" value="1"/>
</dbReference>
<evidence type="ECO:0000259" key="5">
    <source>
        <dbReference type="PROSITE" id="PS50885"/>
    </source>
</evidence>
<dbReference type="PROSITE" id="PS50112">
    <property type="entry name" value="PAS"/>
    <property type="match status" value="3"/>
</dbReference>
<dbReference type="SUPFAM" id="SSF158472">
    <property type="entry name" value="HAMP domain-like"/>
    <property type="match status" value="1"/>
</dbReference>
<dbReference type="NCBIfam" id="TIGR00229">
    <property type="entry name" value="sensory_box"/>
    <property type="match status" value="3"/>
</dbReference>
<dbReference type="SUPFAM" id="SSF141868">
    <property type="entry name" value="EAL domain-like"/>
    <property type="match status" value="1"/>
</dbReference>
<comment type="cofactor">
    <cofactor evidence="1">
        <name>Mg(2+)</name>
        <dbReference type="ChEBI" id="CHEBI:18420"/>
    </cofactor>
</comment>
<dbReference type="GO" id="GO:0006355">
    <property type="term" value="P:regulation of DNA-templated transcription"/>
    <property type="evidence" value="ECO:0007669"/>
    <property type="project" value="InterPro"/>
</dbReference>
<dbReference type="SMART" id="SM00086">
    <property type="entry name" value="PAC"/>
    <property type="match status" value="3"/>
</dbReference>
<feature type="domain" description="PAS" evidence="2">
    <location>
        <begin position="192"/>
        <end position="237"/>
    </location>
</feature>
<dbReference type="CDD" id="cd00130">
    <property type="entry name" value="PAS"/>
    <property type="match status" value="3"/>
</dbReference>
<dbReference type="InterPro" id="IPR001610">
    <property type="entry name" value="PAC"/>
</dbReference>
<dbReference type="AlphaFoldDB" id="A0A1T2KZA5"/>
<evidence type="ECO:0000259" key="2">
    <source>
        <dbReference type="PROSITE" id="PS50112"/>
    </source>
</evidence>
<evidence type="ECO:0000313" key="8">
    <source>
        <dbReference type="Proteomes" id="UP000191110"/>
    </source>
</evidence>
<accession>A0A1T2KZA5</accession>
<organism evidence="7 8">
    <name type="scientific">Solemya pervernicosa gill symbiont</name>
    <dbReference type="NCBI Taxonomy" id="642797"/>
    <lineage>
        <taxon>Bacteria</taxon>
        <taxon>Pseudomonadati</taxon>
        <taxon>Pseudomonadota</taxon>
        <taxon>Gammaproteobacteria</taxon>
        <taxon>sulfur-oxidizing symbionts</taxon>
    </lineage>
</organism>
<feature type="domain" description="EAL" evidence="4">
    <location>
        <begin position="617"/>
        <end position="775"/>
    </location>
</feature>
<name>A0A1T2KZA5_9GAMM</name>
<dbReference type="PROSITE" id="PS50883">
    <property type="entry name" value="EAL"/>
    <property type="match status" value="1"/>
</dbReference>
<feature type="domain" description="HAMP" evidence="5">
    <location>
        <begin position="13"/>
        <end position="65"/>
    </location>
</feature>
<evidence type="ECO:0000256" key="1">
    <source>
        <dbReference type="ARBA" id="ARBA00001946"/>
    </source>
</evidence>
<keyword evidence="8" id="KW-1185">Reference proteome</keyword>
<dbReference type="SMART" id="SM00304">
    <property type="entry name" value="HAMP"/>
    <property type="match status" value="1"/>
</dbReference>
<dbReference type="InterPro" id="IPR029787">
    <property type="entry name" value="Nucleotide_cyclase"/>
</dbReference>
<dbReference type="Pfam" id="PF00989">
    <property type="entry name" value="PAS"/>
    <property type="match status" value="1"/>
</dbReference>
<evidence type="ECO:0000313" key="7">
    <source>
        <dbReference type="EMBL" id="OOZ38161.1"/>
    </source>
</evidence>
<dbReference type="NCBIfam" id="TIGR00254">
    <property type="entry name" value="GGDEF"/>
    <property type="match status" value="1"/>
</dbReference>
<dbReference type="PANTHER" id="PTHR44757:SF2">
    <property type="entry name" value="BIOFILM ARCHITECTURE MAINTENANCE PROTEIN MBAA"/>
    <property type="match status" value="1"/>
</dbReference>
<dbReference type="FunFam" id="3.30.70.270:FF:000001">
    <property type="entry name" value="Diguanylate cyclase domain protein"/>
    <property type="match status" value="1"/>
</dbReference>
<dbReference type="PANTHER" id="PTHR44757">
    <property type="entry name" value="DIGUANYLATE CYCLASE DGCP"/>
    <property type="match status" value="1"/>
</dbReference>
<dbReference type="EMBL" id="MPRL01000121">
    <property type="protein sequence ID" value="OOZ38161.1"/>
    <property type="molecule type" value="Genomic_DNA"/>
</dbReference>
<dbReference type="InterPro" id="IPR052155">
    <property type="entry name" value="Biofilm_reg_signaling"/>
</dbReference>
<dbReference type="GO" id="GO:0007165">
    <property type="term" value="P:signal transduction"/>
    <property type="evidence" value="ECO:0007669"/>
    <property type="project" value="InterPro"/>
</dbReference>
<evidence type="ECO:0008006" key="9">
    <source>
        <dbReference type="Google" id="ProtNLM"/>
    </source>
</evidence>
<dbReference type="Pfam" id="PF00672">
    <property type="entry name" value="HAMP"/>
    <property type="match status" value="1"/>
</dbReference>
<dbReference type="InterPro" id="IPR003660">
    <property type="entry name" value="HAMP_dom"/>
</dbReference>
<dbReference type="InterPro" id="IPR000014">
    <property type="entry name" value="PAS"/>
</dbReference>
<dbReference type="Gene3D" id="6.10.340.10">
    <property type="match status" value="1"/>
</dbReference>
<protein>
    <recommendedName>
        <fullName evidence="9">Sensor domain-containing diguanylate cyclase</fullName>
    </recommendedName>
</protein>
<evidence type="ECO:0000259" key="4">
    <source>
        <dbReference type="PROSITE" id="PS50883"/>
    </source>
</evidence>
<dbReference type="SUPFAM" id="SSF55073">
    <property type="entry name" value="Nucleotide cyclase"/>
    <property type="match status" value="1"/>
</dbReference>
<gene>
    <name evidence="7" type="ORF">BOW53_16415</name>
</gene>
<dbReference type="SMART" id="SM00052">
    <property type="entry name" value="EAL"/>
    <property type="match status" value="1"/>
</dbReference>
<dbReference type="Gene3D" id="3.30.70.270">
    <property type="match status" value="1"/>
</dbReference>
<dbReference type="PROSITE" id="PS50113">
    <property type="entry name" value="PAC"/>
    <property type="match status" value="1"/>
</dbReference>
<dbReference type="InterPro" id="IPR035919">
    <property type="entry name" value="EAL_sf"/>
</dbReference>
<dbReference type="InterPro" id="IPR001633">
    <property type="entry name" value="EAL_dom"/>
</dbReference>
<dbReference type="SMART" id="SM00267">
    <property type="entry name" value="GGDEF"/>
    <property type="match status" value="1"/>
</dbReference>
<sequence length="775" mass="87076">MVLVALFSLVFGSFLTRQLLALTTGAERLSAGELGYQLEVKGSDELAQTAVAFNAMSHDLLADRHKRNAIMIASLDPIITTDKDGHILECNAATERVFGLAERELIKRSLVETLILEEHRTHYLNLLHGLAAPRDISLSAQRFEIRCQRGDGSPFTAELSVGSSEFDSEVYLVHYFQDITRRLMASAEREALERRNHMILEAAGEGVFGLDSEGRHTFVNPRAAELLGFEAEELIGKRSHETWHYRHEDGSDYPDHDCPIYSVLHSGVMRQGVEYFVRKDGTMIPVDYVATPLLDRGHANGAVVTFNDISERLAAEEYQRQATTVFESTNDGIIVTDAEGKIVAINQAFSDITGYQTEEVLGETPSLLSSGRHDDRFFEQMWQGLEKDGRWRGEIWNRRKSGEVYLEWLTISSVRNEKGQTTNYVATFSDISELHKIREELDNQANHDALTGLPNRRLFNDRLTTAIHHARRNGSKLAILFLDLDRFKMVNDSLGHLFGDRLLQKVVDRLVTLVRAEDTVARLGGDEFIVLSDDLNKLDAIANIAAKLLDSFKPPFLLDEHEIHLGCSIGIALFPEDGNDGDQLIRAADTAMYRAKERGRNNYQYFSEEMATTAYDRLLMESALHSAIEQKELVVYYQPKINALTGKIVGAEALVRWVHPTLGFIPPIQFIPLAEESDLINQVGEFVLRTACSDAEMWRQSGYPLNNVAVNISVQQFVKQDLVSLVSTVLKECGMPAEMLELEITESALMRETERSLAMLVRLTELGAKIAIDDF</sequence>
<dbReference type="Pfam" id="PF00990">
    <property type="entry name" value="GGDEF"/>
    <property type="match status" value="1"/>
</dbReference>
<dbReference type="Gene3D" id="3.20.20.450">
    <property type="entry name" value="EAL domain"/>
    <property type="match status" value="1"/>
</dbReference>
<dbReference type="InterPro" id="IPR000700">
    <property type="entry name" value="PAS-assoc_C"/>
</dbReference>
<evidence type="ECO:0000259" key="3">
    <source>
        <dbReference type="PROSITE" id="PS50113"/>
    </source>
</evidence>
<dbReference type="PROSITE" id="PS50887">
    <property type="entry name" value="GGDEF"/>
    <property type="match status" value="1"/>
</dbReference>
<feature type="domain" description="GGDEF" evidence="6">
    <location>
        <begin position="475"/>
        <end position="608"/>
    </location>
</feature>
<dbReference type="PROSITE" id="PS50885">
    <property type="entry name" value="HAMP"/>
    <property type="match status" value="1"/>
</dbReference>
<dbReference type="CDD" id="cd06225">
    <property type="entry name" value="HAMP"/>
    <property type="match status" value="1"/>
</dbReference>
<dbReference type="InterPro" id="IPR013767">
    <property type="entry name" value="PAS_fold"/>
</dbReference>
<dbReference type="SMART" id="SM00091">
    <property type="entry name" value="PAS"/>
    <property type="match status" value="3"/>
</dbReference>
<dbReference type="Proteomes" id="UP000191110">
    <property type="component" value="Unassembled WGS sequence"/>
</dbReference>
<dbReference type="Pfam" id="PF13426">
    <property type="entry name" value="PAS_9"/>
    <property type="match status" value="2"/>
</dbReference>
<dbReference type="Pfam" id="PF00563">
    <property type="entry name" value="EAL"/>
    <property type="match status" value="1"/>
</dbReference>
<evidence type="ECO:0000259" key="6">
    <source>
        <dbReference type="PROSITE" id="PS50887"/>
    </source>
</evidence>
<dbReference type="InterPro" id="IPR043128">
    <property type="entry name" value="Rev_trsase/Diguanyl_cyclase"/>
</dbReference>
<comment type="caution">
    <text evidence="7">The sequence shown here is derived from an EMBL/GenBank/DDBJ whole genome shotgun (WGS) entry which is preliminary data.</text>
</comment>
<dbReference type="CDD" id="cd01948">
    <property type="entry name" value="EAL"/>
    <property type="match status" value="1"/>
</dbReference>
<reference evidence="7 8" key="1">
    <citation type="submission" date="2016-11" db="EMBL/GenBank/DDBJ databases">
        <title>Mixed transmission modes and dynamic genome evolution in an obligate animal-bacterial symbiosis.</title>
        <authorList>
            <person name="Russell S.L."/>
            <person name="Corbett-Detig R.B."/>
            <person name="Cavanaugh C.M."/>
        </authorList>
    </citation>
    <scope>NUCLEOTIDE SEQUENCE [LARGE SCALE GENOMIC DNA]</scope>
    <source>
        <strain evidence="7">Sveles-Q1</strain>
    </source>
</reference>
<dbReference type="InterPro" id="IPR035965">
    <property type="entry name" value="PAS-like_dom_sf"/>
</dbReference>
<dbReference type="Gene3D" id="3.30.450.20">
    <property type="entry name" value="PAS domain"/>
    <property type="match status" value="3"/>
</dbReference>
<feature type="domain" description="PAS" evidence="2">
    <location>
        <begin position="318"/>
        <end position="364"/>
    </location>
</feature>
<proteinExistence type="predicted"/>
<feature type="domain" description="PAS" evidence="2">
    <location>
        <begin position="76"/>
        <end position="134"/>
    </location>
</feature>
<feature type="domain" description="PAC" evidence="3">
    <location>
        <begin position="391"/>
        <end position="443"/>
    </location>
</feature>
<dbReference type="SUPFAM" id="SSF55785">
    <property type="entry name" value="PYP-like sensor domain (PAS domain)"/>
    <property type="match status" value="3"/>
</dbReference>
<dbReference type="InterPro" id="IPR000160">
    <property type="entry name" value="GGDEF_dom"/>
</dbReference>
<dbReference type="GO" id="GO:0003824">
    <property type="term" value="F:catalytic activity"/>
    <property type="evidence" value="ECO:0007669"/>
    <property type="project" value="UniProtKB-ARBA"/>
</dbReference>